<feature type="transmembrane region" description="Helical" evidence="1">
    <location>
        <begin position="6"/>
        <end position="28"/>
    </location>
</feature>
<dbReference type="AlphaFoldDB" id="A0A0E9Q5Y7"/>
<reference evidence="2" key="2">
    <citation type="journal article" date="2015" name="Fish Shellfish Immunol.">
        <title>Early steps in the European eel (Anguilla anguilla)-Vibrio vulnificus interaction in the gills: Role of the RtxA13 toxin.</title>
        <authorList>
            <person name="Callol A."/>
            <person name="Pajuelo D."/>
            <person name="Ebbesson L."/>
            <person name="Teles M."/>
            <person name="MacKenzie S."/>
            <person name="Amaro C."/>
        </authorList>
    </citation>
    <scope>NUCLEOTIDE SEQUENCE</scope>
</reference>
<keyword evidence="1" id="KW-0472">Membrane</keyword>
<proteinExistence type="predicted"/>
<evidence type="ECO:0000313" key="2">
    <source>
        <dbReference type="EMBL" id="JAH11937.1"/>
    </source>
</evidence>
<keyword evidence="1" id="KW-0812">Transmembrane</keyword>
<accession>A0A0E9Q5Y7</accession>
<dbReference type="EMBL" id="GBXM01096640">
    <property type="protein sequence ID" value="JAH11937.1"/>
    <property type="molecule type" value="Transcribed_RNA"/>
</dbReference>
<organism evidence="2">
    <name type="scientific">Anguilla anguilla</name>
    <name type="common">European freshwater eel</name>
    <name type="synonym">Muraena anguilla</name>
    <dbReference type="NCBI Taxonomy" id="7936"/>
    <lineage>
        <taxon>Eukaryota</taxon>
        <taxon>Metazoa</taxon>
        <taxon>Chordata</taxon>
        <taxon>Craniata</taxon>
        <taxon>Vertebrata</taxon>
        <taxon>Euteleostomi</taxon>
        <taxon>Actinopterygii</taxon>
        <taxon>Neopterygii</taxon>
        <taxon>Teleostei</taxon>
        <taxon>Anguilliformes</taxon>
        <taxon>Anguillidae</taxon>
        <taxon>Anguilla</taxon>
    </lineage>
</organism>
<sequence>MCMWGVHWGRLLIVHYFLCLPLRFILLFKKIMHQNCCKPVTQTSKSGTHAPQNTRTR</sequence>
<name>A0A0E9Q5Y7_ANGAN</name>
<keyword evidence="1" id="KW-1133">Transmembrane helix</keyword>
<protein>
    <submittedName>
        <fullName evidence="2">Uncharacterized protein</fullName>
    </submittedName>
</protein>
<evidence type="ECO:0000256" key="1">
    <source>
        <dbReference type="SAM" id="Phobius"/>
    </source>
</evidence>
<reference evidence="2" key="1">
    <citation type="submission" date="2014-11" db="EMBL/GenBank/DDBJ databases">
        <authorList>
            <person name="Amaro Gonzalez C."/>
        </authorList>
    </citation>
    <scope>NUCLEOTIDE SEQUENCE</scope>
</reference>